<dbReference type="NCBIfam" id="NF005898">
    <property type="entry name" value="PRK07868.1"/>
    <property type="match status" value="1"/>
</dbReference>
<dbReference type="Gene3D" id="3.40.50.1820">
    <property type="entry name" value="alpha/beta hydrolase"/>
    <property type="match status" value="1"/>
</dbReference>
<dbReference type="InterPro" id="IPR000873">
    <property type="entry name" value="AMP-dep_synth/lig_dom"/>
</dbReference>
<keyword evidence="2" id="KW-0436">Ligase</keyword>
<evidence type="ECO:0000256" key="4">
    <source>
        <dbReference type="ARBA" id="ARBA00022840"/>
    </source>
</evidence>
<dbReference type="Pfam" id="PF00501">
    <property type="entry name" value="AMP-binding"/>
    <property type="match status" value="1"/>
</dbReference>
<dbReference type="PATRIC" id="fig|280871.6.peg.5809"/>
<dbReference type="RefSeq" id="WP_234711561.1">
    <property type="nucleotide sequence ID" value="NZ_JXST01000065.1"/>
</dbReference>
<keyword evidence="8" id="KW-1185">Reference proteome</keyword>
<evidence type="ECO:0000259" key="6">
    <source>
        <dbReference type="Pfam" id="PF00501"/>
    </source>
</evidence>
<accession>A0A0D1IWP7</accession>
<evidence type="ECO:0000256" key="2">
    <source>
        <dbReference type="ARBA" id="ARBA00022598"/>
    </source>
</evidence>
<dbReference type="GO" id="GO:0005524">
    <property type="term" value="F:ATP binding"/>
    <property type="evidence" value="ECO:0007669"/>
    <property type="project" value="UniProtKB-KW"/>
</dbReference>
<dbReference type="GO" id="GO:0005886">
    <property type="term" value="C:plasma membrane"/>
    <property type="evidence" value="ECO:0007669"/>
    <property type="project" value="TreeGrafter"/>
</dbReference>
<evidence type="ECO:0000313" key="7">
    <source>
        <dbReference type="EMBL" id="KIU13788.1"/>
    </source>
</evidence>
<protein>
    <submittedName>
        <fullName evidence="7">Acyl-CoA synthetase</fullName>
    </submittedName>
</protein>
<dbReference type="GO" id="GO:0044539">
    <property type="term" value="P:long-chain fatty acid import into cell"/>
    <property type="evidence" value="ECO:0007669"/>
    <property type="project" value="TreeGrafter"/>
</dbReference>
<evidence type="ECO:0000256" key="1">
    <source>
        <dbReference type="ARBA" id="ARBA00006432"/>
    </source>
</evidence>
<dbReference type="AlphaFoldDB" id="A0A0D1IWP7"/>
<dbReference type="SUPFAM" id="SSF56801">
    <property type="entry name" value="Acetyl-CoA synthetase-like"/>
    <property type="match status" value="1"/>
</dbReference>
<dbReference type="STRING" id="280871.TL10_27995"/>
<organism evidence="7 8">
    <name type="scientific">Mycolicibacterium llatzerense</name>
    <dbReference type="NCBI Taxonomy" id="280871"/>
    <lineage>
        <taxon>Bacteria</taxon>
        <taxon>Bacillati</taxon>
        <taxon>Actinomycetota</taxon>
        <taxon>Actinomycetes</taxon>
        <taxon>Mycobacteriales</taxon>
        <taxon>Mycobacteriaceae</taxon>
        <taxon>Mycolicibacterium</taxon>
    </lineage>
</organism>
<dbReference type="Gene3D" id="3.40.50.12780">
    <property type="entry name" value="N-terminal domain of ligase-like"/>
    <property type="match status" value="1"/>
</dbReference>
<comment type="caution">
    <text evidence="7">The sequence shown here is derived from an EMBL/GenBank/DDBJ whole genome shotgun (WGS) entry which is preliminary data.</text>
</comment>
<evidence type="ECO:0000313" key="8">
    <source>
        <dbReference type="Proteomes" id="UP000032221"/>
    </source>
</evidence>
<evidence type="ECO:0000256" key="5">
    <source>
        <dbReference type="SAM" id="MobiDB-lite"/>
    </source>
</evidence>
<dbReference type="EMBL" id="JXST01000065">
    <property type="protein sequence ID" value="KIU13788.1"/>
    <property type="molecule type" value="Genomic_DNA"/>
</dbReference>
<proteinExistence type="inferred from homology"/>
<dbReference type="PANTHER" id="PTHR43107:SF15">
    <property type="entry name" value="FATTY ACID TRANSPORT PROTEIN 3, ISOFORM A"/>
    <property type="match status" value="1"/>
</dbReference>
<feature type="domain" description="AMP-dependent synthetase/ligase" evidence="6">
    <location>
        <begin position="431"/>
        <end position="767"/>
    </location>
</feature>
<keyword evidence="3" id="KW-0547">Nucleotide-binding</keyword>
<feature type="compositionally biased region" description="Basic and acidic residues" evidence="5">
    <location>
        <begin position="939"/>
        <end position="949"/>
    </location>
</feature>
<reference evidence="7 8" key="1">
    <citation type="submission" date="2015-01" db="EMBL/GenBank/DDBJ databases">
        <title>Genome sequence of Mycobacterium llatzerense and Mycobacterium immunogenum recovered from brain abscess.</title>
        <authorList>
            <person name="Greninger A.L."/>
            <person name="Langelier C."/>
            <person name="Cunningham G."/>
            <person name="Chiu C.Y."/>
            <person name="Miller S."/>
        </authorList>
    </citation>
    <scope>NUCLEOTIDE SEQUENCE [LARGE SCALE GENOMIC DNA]</scope>
    <source>
        <strain evidence="7 8">CLUC14</strain>
    </source>
</reference>
<dbReference type="Proteomes" id="UP000032221">
    <property type="component" value="Unassembled WGS sequence"/>
</dbReference>
<gene>
    <name evidence="7" type="ORF">TL10_27995</name>
</gene>
<comment type="similarity">
    <text evidence="1">Belongs to the ATP-dependent AMP-binding enzyme family.</text>
</comment>
<dbReference type="PANTHER" id="PTHR43107">
    <property type="entry name" value="LONG-CHAIN FATTY ACID TRANSPORT PROTEIN"/>
    <property type="match status" value="1"/>
</dbReference>
<dbReference type="InterPro" id="IPR029058">
    <property type="entry name" value="AB_hydrolase_fold"/>
</dbReference>
<sequence length="949" mass="102228">MIFDRVVATTRNWLEVARYGGLETGEEPSPYDVVAQGRIHKLRRYRTDGEMGRPQVLLVPPLMLTADVFDVSPQASGVRTLIEHGIDPWIIDFGSPEQEPGGLKRTLADHVLAIDSAIDEIVATTGTKVHLAGYSQGGMFCYQASAYRRSEGIGSVVTFGSPVDLSKTAPMGVPAELAIPGMGFVMENVLRGRSVPGWATRLGFQMLDPVKAVTGQLQFLFALHDRDALLPREGQRRYLMNDGWVAWPGPALAEFLQQFLVHNRMLTGGFSIAGRPVTLADITSPILAFVGEVDEIAPPASVRGIVGAAPRTEIFESTLHAGHFGLVVGSTATNHTWPLVADWMRYADGLGPLPEHVVKVDTTTTVAETAPAGPAEGVQTLIDAGRTVAGSVARSVGNMRGMFGTVARQMPRLARIRSLDANTRISLALLFDEQAQHAPDDVSFMYEDRSYTYGENKVRIDAVVRGLLAAGVRAGEHVGVMMGTRPSALAVVVALNRIGAVVVMLRPDADTAREVELGKVNRVIADPEHSEADFAGRPLHTFLLDTPYLHRDRTLTALEIGETNAVRIPDWYRPNPGRAGELAFIFFGGPDGDPRPIRVTNGRFGLSAYGTATSAELTNSDTVYCINPIYHTSGLLTGIGGAVAGGSRLAMATDLDPTTFWTEVRRYGVTIVCYTWAQLRPLVNAAPQPAERNHSVRLFVGSGMPRGLWRRVLDRFAPAGVLDFWATSEGEAILANINPAKPGSLGRPLPGSATVAVVRWDPEAQQVISGDDGYAIRCDDDETGLLLVKIGSATTASAPPIRNVFDAGDAWFSSGSLVSRDADGDYWLIDSVDTQIHTAEGVVASLVSTAAIGKLPAVDLVHTYGVRDGDDDIAVTALSLVDGRDISVTDLNEALANLPAEQRPAFVRVVDEVPMTPWHRPVAGPLRRDPLPPPGRYFTRTDDGSYKEN</sequence>
<evidence type="ECO:0000256" key="3">
    <source>
        <dbReference type="ARBA" id="ARBA00022741"/>
    </source>
</evidence>
<dbReference type="InterPro" id="IPR042099">
    <property type="entry name" value="ANL_N_sf"/>
</dbReference>
<dbReference type="GO" id="GO:0005324">
    <property type="term" value="F:long-chain fatty acid transmembrane transporter activity"/>
    <property type="evidence" value="ECO:0007669"/>
    <property type="project" value="TreeGrafter"/>
</dbReference>
<keyword evidence="4" id="KW-0067">ATP-binding</keyword>
<dbReference type="SUPFAM" id="SSF53474">
    <property type="entry name" value="alpha/beta-Hydrolases"/>
    <property type="match status" value="1"/>
</dbReference>
<name>A0A0D1IWP7_9MYCO</name>
<dbReference type="GO" id="GO:0004467">
    <property type="term" value="F:long-chain fatty acid-CoA ligase activity"/>
    <property type="evidence" value="ECO:0007669"/>
    <property type="project" value="TreeGrafter"/>
</dbReference>
<feature type="region of interest" description="Disordered" evidence="5">
    <location>
        <begin position="919"/>
        <end position="949"/>
    </location>
</feature>